<dbReference type="Proteomes" id="UP000278081">
    <property type="component" value="Unassembled WGS sequence"/>
</dbReference>
<dbReference type="GO" id="GO:0005829">
    <property type="term" value="C:cytosol"/>
    <property type="evidence" value="ECO:0007669"/>
    <property type="project" value="TreeGrafter"/>
</dbReference>
<dbReference type="InterPro" id="IPR011051">
    <property type="entry name" value="RmlC_Cupin_sf"/>
</dbReference>
<dbReference type="Gene3D" id="2.60.120.10">
    <property type="entry name" value="Jelly Rolls"/>
    <property type="match status" value="1"/>
</dbReference>
<dbReference type="EMBL" id="RJTJ01000005">
    <property type="protein sequence ID" value="RUM08040.1"/>
    <property type="molecule type" value="Genomic_DNA"/>
</dbReference>
<evidence type="ECO:0000256" key="1">
    <source>
        <dbReference type="ARBA" id="ARBA00023125"/>
    </source>
</evidence>
<proteinExistence type="predicted"/>
<dbReference type="InterPro" id="IPR010982">
    <property type="entry name" value="Lambda_DNA-bd_dom_sf"/>
</dbReference>
<dbReference type="SUPFAM" id="SSF51182">
    <property type="entry name" value="RmlC-like cupins"/>
    <property type="match status" value="1"/>
</dbReference>
<dbReference type="SMART" id="SM00530">
    <property type="entry name" value="HTH_XRE"/>
    <property type="match status" value="1"/>
</dbReference>
<name>A0A3S0SJD6_9HYPH</name>
<dbReference type="SUPFAM" id="SSF47413">
    <property type="entry name" value="lambda repressor-like DNA-binding domains"/>
    <property type="match status" value="1"/>
</dbReference>
<dbReference type="GO" id="GO:0003677">
    <property type="term" value="F:DNA binding"/>
    <property type="evidence" value="ECO:0007669"/>
    <property type="project" value="UniProtKB-KW"/>
</dbReference>
<dbReference type="PROSITE" id="PS50943">
    <property type="entry name" value="HTH_CROC1"/>
    <property type="match status" value="1"/>
</dbReference>
<keyword evidence="1" id="KW-0238">DNA-binding</keyword>
<dbReference type="InterPro" id="IPR050807">
    <property type="entry name" value="TransReg_Diox_bact_type"/>
</dbReference>
<organism evidence="3 4">
    <name type="scientific">Rhizobium chutanense</name>
    <dbReference type="NCBI Taxonomy" id="2035448"/>
    <lineage>
        <taxon>Bacteria</taxon>
        <taxon>Pseudomonadati</taxon>
        <taxon>Pseudomonadota</taxon>
        <taxon>Alphaproteobacteria</taxon>
        <taxon>Hyphomicrobiales</taxon>
        <taxon>Rhizobiaceae</taxon>
        <taxon>Rhizobium/Agrobacterium group</taxon>
        <taxon>Rhizobium</taxon>
    </lineage>
</organism>
<dbReference type="Gene3D" id="1.10.260.40">
    <property type="entry name" value="lambda repressor-like DNA-binding domains"/>
    <property type="match status" value="1"/>
</dbReference>
<dbReference type="PANTHER" id="PTHR46797:SF10">
    <property type="entry name" value="BLR1115 PROTEIN"/>
    <property type="match status" value="1"/>
</dbReference>
<dbReference type="PANTHER" id="PTHR46797">
    <property type="entry name" value="HTH-TYPE TRANSCRIPTIONAL REGULATOR"/>
    <property type="match status" value="1"/>
</dbReference>
<accession>A0A3S0SJD6</accession>
<protein>
    <submittedName>
        <fullName evidence="3">XRE family transcriptional regulator</fullName>
    </submittedName>
</protein>
<dbReference type="OrthoDB" id="189170at2"/>
<dbReference type="InterPro" id="IPR014710">
    <property type="entry name" value="RmlC-like_jellyroll"/>
</dbReference>
<evidence type="ECO:0000259" key="2">
    <source>
        <dbReference type="PROSITE" id="PS50943"/>
    </source>
</evidence>
<gene>
    <name evidence="3" type="ORF">EFR84_07715</name>
</gene>
<dbReference type="CDD" id="cd00093">
    <property type="entry name" value="HTH_XRE"/>
    <property type="match status" value="1"/>
</dbReference>
<dbReference type="GO" id="GO:0003700">
    <property type="term" value="F:DNA-binding transcription factor activity"/>
    <property type="evidence" value="ECO:0007669"/>
    <property type="project" value="TreeGrafter"/>
</dbReference>
<dbReference type="AlphaFoldDB" id="A0A3S0SJD6"/>
<dbReference type="InterPro" id="IPR001387">
    <property type="entry name" value="Cro/C1-type_HTH"/>
</dbReference>
<dbReference type="Pfam" id="PF01381">
    <property type="entry name" value="HTH_3"/>
    <property type="match status" value="1"/>
</dbReference>
<reference evidence="3 4" key="1">
    <citation type="submission" date="2018-11" db="EMBL/GenBank/DDBJ databases">
        <title>Rhizobium chutanense sp. nov., isolated from root nodules of Phaseolus vulgaris in China.</title>
        <authorList>
            <person name="Huo Y."/>
        </authorList>
    </citation>
    <scope>NUCLEOTIDE SEQUENCE [LARGE SCALE GENOMIC DNA]</scope>
    <source>
        <strain evidence="3 4">C16</strain>
    </source>
</reference>
<sequence>MSKEDNMDQRIGARIRTERESRGWSLSDLAEKASVSRAMVYKVERGESSPTANMLGKLSGAFGLSMSTLMARAEIKQGRLLKKADQPIWTDPETGYLRRHVSPRSDMPLDLVNVTLPAGKEVPMPASAYAFLRQLVWVLSGELVFMEGLTRHEMKEGDCLELGPPTDCVFKNESGRECVYAVAALTVS</sequence>
<evidence type="ECO:0000313" key="3">
    <source>
        <dbReference type="EMBL" id="RUM08040.1"/>
    </source>
</evidence>
<comment type="caution">
    <text evidence="3">The sequence shown here is derived from an EMBL/GenBank/DDBJ whole genome shotgun (WGS) entry which is preliminary data.</text>
</comment>
<evidence type="ECO:0000313" key="4">
    <source>
        <dbReference type="Proteomes" id="UP000278081"/>
    </source>
</evidence>
<feature type="domain" description="HTH cro/C1-type" evidence="2">
    <location>
        <begin position="15"/>
        <end position="69"/>
    </location>
</feature>